<dbReference type="CDD" id="cd07114">
    <property type="entry name" value="ALDH_DhaS"/>
    <property type="match status" value="1"/>
</dbReference>
<name>A0A923G7W8_9PSED</name>
<evidence type="ECO:0000256" key="4">
    <source>
        <dbReference type="RuleBase" id="RU003345"/>
    </source>
</evidence>
<dbReference type="SUPFAM" id="SSF53720">
    <property type="entry name" value="ALDH-like"/>
    <property type="match status" value="1"/>
</dbReference>
<dbReference type="Gene3D" id="3.40.605.10">
    <property type="entry name" value="Aldehyde Dehydrogenase, Chain A, domain 1"/>
    <property type="match status" value="1"/>
</dbReference>
<sequence length="493" mass="52827">MTLVRFQMCIDGQWRDAQSGKTFDSLDPATAKAWAQLPDADEADVELAVQAAQRAFDSKAWRGLTATARGKLLRRLGDLIADNKEQLAQLESRDNGKLIRETRGQVGYLPEFFHYTAGLADKLEGGTLPLDKPDLFAYTVHEPIGVVAGIIPWNSPLYLTAIKLAPALAAGNTLVLKPSEHASATILELARLALEAGFPAGVVNVVTGFGPSTGAALTRHPLVRKIAFTGGAATARHVVRSSAENFAKLSLELGGKSPNIIFADADLDSAVNGAVAGIYAASGQSCVAGSRLLVQDEIFDEFVERLITRARSIRIGNPQDEDSEMGPIATAQQLAVIKGLVAAAKAEGATLRMGGKRAEVAGDGWFYEPTLFECDSHSMTIMQEEVFGPVAAVIRFKTEEQALAMANDSQFGLAAGIWTRDLGRAHRLARDVRSGIIWVNTYRAVSAMAPIGGFKNSGYGRESGIDSVLAYTELKTVWINLSTAPMPDPFVMR</sequence>
<evidence type="ECO:0000313" key="6">
    <source>
        <dbReference type="EMBL" id="MBC3446321.1"/>
    </source>
</evidence>
<dbReference type="RefSeq" id="WP_186733228.1">
    <property type="nucleotide sequence ID" value="NZ_JABWRJ020000001.1"/>
</dbReference>
<reference evidence="6" key="2">
    <citation type="submission" date="2020-07" db="EMBL/GenBank/DDBJ databases">
        <authorList>
            <person name="Lood C."/>
            <person name="Girard L."/>
        </authorList>
    </citation>
    <scope>NUCLEOTIDE SEQUENCE</scope>
    <source>
        <strain evidence="6">BW13M1</strain>
    </source>
</reference>
<proteinExistence type="inferred from homology"/>
<dbReference type="EMBL" id="JABWRJ010000012">
    <property type="protein sequence ID" value="MBC3446321.1"/>
    <property type="molecule type" value="Genomic_DNA"/>
</dbReference>
<dbReference type="PANTHER" id="PTHR11699">
    <property type="entry name" value="ALDEHYDE DEHYDROGENASE-RELATED"/>
    <property type="match status" value="1"/>
</dbReference>
<evidence type="ECO:0000259" key="5">
    <source>
        <dbReference type="Pfam" id="PF00171"/>
    </source>
</evidence>
<dbReference type="InterPro" id="IPR016163">
    <property type="entry name" value="Ald_DH_C"/>
</dbReference>
<dbReference type="PROSITE" id="PS00687">
    <property type="entry name" value="ALDEHYDE_DEHYDR_GLU"/>
    <property type="match status" value="1"/>
</dbReference>
<dbReference type="InterPro" id="IPR016162">
    <property type="entry name" value="Ald_DH_N"/>
</dbReference>
<feature type="active site" evidence="3">
    <location>
        <position position="252"/>
    </location>
</feature>
<dbReference type="InterPro" id="IPR015590">
    <property type="entry name" value="Aldehyde_DH_dom"/>
</dbReference>
<dbReference type="InterPro" id="IPR016160">
    <property type="entry name" value="Ald_DH_CS_CYS"/>
</dbReference>
<dbReference type="FunFam" id="3.40.309.10:FF:000012">
    <property type="entry name" value="Betaine aldehyde dehydrogenase"/>
    <property type="match status" value="1"/>
</dbReference>
<dbReference type="FunFam" id="3.40.605.10:FF:000007">
    <property type="entry name" value="NAD/NADP-dependent betaine aldehyde dehydrogenase"/>
    <property type="match status" value="1"/>
</dbReference>
<dbReference type="AlphaFoldDB" id="A0A923G7W8"/>
<dbReference type="PROSITE" id="PS00070">
    <property type="entry name" value="ALDEHYDE_DEHYDR_CYS"/>
    <property type="match status" value="1"/>
</dbReference>
<reference evidence="6" key="1">
    <citation type="journal article" date="2020" name="Microorganisms">
        <title>Reliable Identification of Environmental Pseudomonas Isolates Using the rpoD Gene.</title>
        <authorList>
            <consortium name="The Broad Institute Genome Sequencing Platform"/>
            <person name="Girard L."/>
            <person name="Lood C."/>
            <person name="Rokni-Zadeh H."/>
            <person name="van Noort V."/>
            <person name="Lavigne R."/>
            <person name="De Mot R."/>
        </authorList>
    </citation>
    <scope>NUCLEOTIDE SEQUENCE</scope>
    <source>
        <strain evidence="6">BW13M1</strain>
    </source>
</reference>
<dbReference type="InterPro" id="IPR016161">
    <property type="entry name" value="Ald_DH/histidinol_DH"/>
</dbReference>
<dbReference type="GO" id="GO:0016620">
    <property type="term" value="F:oxidoreductase activity, acting on the aldehyde or oxo group of donors, NAD or NADP as acceptor"/>
    <property type="evidence" value="ECO:0007669"/>
    <property type="project" value="InterPro"/>
</dbReference>
<evidence type="ECO:0000256" key="1">
    <source>
        <dbReference type="ARBA" id="ARBA00009986"/>
    </source>
</evidence>
<comment type="similarity">
    <text evidence="1 4">Belongs to the aldehyde dehydrogenase family.</text>
</comment>
<dbReference type="Gene3D" id="3.40.309.10">
    <property type="entry name" value="Aldehyde Dehydrogenase, Chain A, domain 2"/>
    <property type="match status" value="1"/>
</dbReference>
<gene>
    <name evidence="6" type="ORF">HU751_11095</name>
</gene>
<organism evidence="6">
    <name type="scientific">Pseudomonas peradeniyensis</name>
    <dbReference type="NCBI Taxonomy" id="2745488"/>
    <lineage>
        <taxon>Bacteria</taxon>
        <taxon>Pseudomonadati</taxon>
        <taxon>Pseudomonadota</taxon>
        <taxon>Gammaproteobacteria</taxon>
        <taxon>Pseudomonadales</taxon>
        <taxon>Pseudomonadaceae</taxon>
        <taxon>Pseudomonas</taxon>
    </lineage>
</organism>
<keyword evidence="2 4" id="KW-0560">Oxidoreductase</keyword>
<evidence type="ECO:0000256" key="3">
    <source>
        <dbReference type="PROSITE-ProRule" id="PRU10007"/>
    </source>
</evidence>
<feature type="domain" description="Aldehyde dehydrogenase" evidence="5">
    <location>
        <begin position="14"/>
        <end position="477"/>
    </location>
</feature>
<evidence type="ECO:0000256" key="2">
    <source>
        <dbReference type="ARBA" id="ARBA00023002"/>
    </source>
</evidence>
<dbReference type="Pfam" id="PF00171">
    <property type="entry name" value="Aldedh"/>
    <property type="match status" value="1"/>
</dbReference>
<accession>A0A923G7W8</accession>
<protein>
    <submittedName>
        <fullName evidence="6">Aldehyde dehydrogenase</fullName>
    </submittedName>
</protein>
<comment type="caution">
    <text evidence="6">The sequence shown here is derived from an EMBL/GenBank/DDBJ whole genome shotgun (WGS) entry which is preliminary data.</text>
</comment>
<dbReference type="InterPro" id="IPR029510">
    <property type="entry name" value="Ald_DH_CS_GLU"/>
</dbReference>